<dbReference type="PANTHER" id="PTHR34580:SF3">
    <property type="entry name" value="PROTEIN PAFB"/>
    <property type="match status" value="1"/>
</dbReference>
<evidence type="ECO:0000259" key="2">
    <source>
        <dbReference type="Pfam" id="PF13280"/>
    </source>
</evidence>
<dbReference type="EMBL" id="FOWW01000009">
    <property type="protein sequence ID" value="SFQ55654.1"/>
    <property type="molecule type" value="Genomic_DNA"/>
</dbReference>
<dbReference type="Pfam" id="PF25583">
    <property type="entry name" value="WCX"/>
    <property type="match status" value="1"/>
</dbReference>
<feature type="domain" description="WYL" evidence="2">
    <location>
        <begin position="148"/>
        <end position="211"/>
    </location>
</feature>
<feature type="region of interest" description="Disordered" evidence="1">
    <location>
        <begin position="323"/>
        <end position="355"/>
    </location>
</feature>
<dbReference type="PANTHER" id="PTHR34580">
    <property type="match status" value="1"/>
</dbReference>
<reference evidence="5" key="1">
    <citation type="submission" date="2016-10" db="EMBL/GenBank/DDBJ databases">
        <authorList>
            <person name="Varghese N."/>
            <person name="Submissions S."/>
        </authorList>
    </citation>
    <scope>NUCLEOTIDE SEQUENCE [LARGE SCALE GENOMIC DNA]</scope>
    <source>
        <strain evidence="5">CGMCC 4.5579</strain>
    </source>
</reference>
<sequence length="355" mass="38857">MGRVSTARAERLVNLVLALLSTRQYLTAERIRGIVPGYADAATDEAFSRMFERDKTELRELGIPLETGRNSGFDPVEGYRIARRDYELGDIELSPDEATAVALAVRLWDSPDLIGQAQGALVKLRAAGVEVDQQAQTVVEPRVRTEPAFAPLLAAVQAARAVRFDYRRSGSPERRARTVEPWGVVSWRGRWYLVGHDRDRSAPRCFRLSRIMGDVRTVGRPGEVRRPTDVNLLEFVAGDEDREGEPIATARLWIAEGRAAGVRRRARLVDRMTVAGAPGDVAEIDLYFPESAADWIAGHGQDVLVLEPDVLAKSVQDRLELAAQRHPAGRGVPGPDGAPAGAGRGEYGHDGGADR</sequence>
<evidence type="ECO:0000313" key="5">
    <source>
        <dbReference type="Proteomes" id="UP000198727"/>
    </source>
</evidence>
<keyword evidence="5" id="KW-1185">Reference proteome</keyword>
<dbReference type="PROSITE" id="PS52050">
    <property type="entry name" value="WYL"/>
    <property type="match status" value="1"/>
</dbReference>
<evidence type="ECO:0000259" key="3">
    <source>
        <dbReference type="Pfam" id="PF25583"/>
    </source>
</evidence>
<dbReference type="GO" id="GO:0000502">
    <property type="term" value="C:proteasome complex"/>
    <property type="evidence" value="ECO:0007669"/>
    <property type="project" value="UniProtKB-KW"/>
</dbReference>
<feature type="domain" description="WCX" evidence="3">
    <location>
        <begin position="249"/>
        <end position="322"/>
    </location>
</feature>
<dbReference type="Proteomes" id="UP000198727">
    <property type="component" value="Unassembled WGS sequence"/>
</dbReference>
<keyword evidence="4" id="KW-0647">Proteasome</keyword>
<dbReference type="InterPro" id="IPR057727">
    <property type="entry name" value="WCX_dom"/>
</dbReference>
<name>A0A1I5ZGP7_9PSEU</name>
<evidence type="ECO:0000313" key="4">
    <source>
        <dbReference type="EMBL" id="SFQ55654.1"/>
    </source>
</evidence>
<organism evidence="4 5">
    <name type="scientific">Amycolatopsis arida</name>
    <dbReference type="NCBI Taxonomy" id="587909"/>
    <lineage>
        <taxon>Bacteria</taxon>
        <taxon>Bacillati</taxon>
        <taxon>Actinomycetota</taxon>
        <taxon>Actinomycetes</taxon>
        <taxon>Pseudonocardiales</taxon>
        <taxon>Pseudonocardiaceae</taxon>
        <taxon>Amycolatopsis</taxon>
    </lineage>
</organism>
<gene>
    <name evidence="4" type="ORF">SAMN05421810_109190</name>
</gene>
<dbReference type="Pfam" id="PF13280">
    <property type="entry name" value="WYL"/>
    <property type="match status" value="1"/>
</dbReference>
<proteinExistence type="predicted"/>
<dbReference type="InterPro" id="IPR026881">
    <property type="entry name" value="WYL_dom"/>
</dbReference>
<evidence type="ECO:0000256" key="1">
    <source>
        <dbReference type="SAM" id="MobiDB-lite"/>
    </source>
</evidence>
<protein>
    <submittedName>
        <fullName evidence="4">Proteasome accessory factor B</fullName>
    </submittedName>
</protein>
<feature type="compositionally biased region" description="Basic and acidic residues" evidence="1">
    <location>
        <begin position="346"/>
        <end position="355"/>
    </location>
</feature>
<dbReference type="AlphaFoldDB" id="A0A1I5ZGP7"/>
<dbReference type="STRING" id="587909.SAMN05421810_109190"/>
<dbReference type="InterPro" id="IPR051534">
    <property type="entry name" value="CBASS_pafABC_assoc_protein"/>
</dbReference>
<accession>A0A1I5ZGP7</accession>
<feature type="compositionally biased region" description="Low complexity" evidence="1">
    <location>
        <begin position="329"/>
        <end position="339"/>
    </location>
</feature>